<dbReference type="OMA" id="YDVIMSE"/>
<feature type="transmembrane region" description="Helical" evidence="3">
    <location>
        <begin position="10"/>
        <end position="28"/>
    </location>
</feature>
<feature type="region of interest" description="Disordered" evidence="2">
    <location>
        <begin position="314"/>
        <end position="344"/>
    </location>
</feature>
<evidence type="ECO:0008006" key="6">
    <source>
        <dbReference type="Google" id="ProtNLM"/>
    </source>
</evidence>
<keyword evidence="1" id="KW-0175">Coiled coil</keyword>
<keyword evidence="3" id="KW-0812">Transmembrane</keyword>
<proteinExistence type="predicted"/>
<protein>
    <recommendedName>
        <fullName evidence="6">Transmembrane protein</fullName>
    </recommendedName>
</protein>
<keyword evidence="3" id="KW-1133">Transmembrane helix</keyword>
<dbReference type="AlphaFoldDB" id="A0A0V0R5Z4"/>
<keyword evidence="3" id="KW-0472">Membrane</keyword>
<dbReference type="EMBL" id="LDAU01000045">
    <property type="protein sequence ID" value="KRX09637.1"/>
    <property type="molecule type" value="Genomic_DNA"/>
</dbReference>
<feature type="coiled-coil region" evidence="1">
    <location>
        <begin position="365"/>
        <end position="392"/>
    </location>
</feature>
<reference evidence="4 5" key="1">
    <citation type="journal article" date="2015" name="Sci. Rep.">
        <title>Genome of the facultative scuticociliatosis pathogen Pseudocohnilembus persalinus provides insight into its virulence through horizontal gene transfer.</title>
        <authorList>
            <person name="Xiong J."/>
            <person name="Wang G."/>
            <person name="Cheng J."/>
            <person name="Tian M."/>
            <person name="Pan X."/>
            <person name="Warren A."/>
            <person name="Jiang C."/>
            <person name="Yuan D."/>
            <person name="Miao W."/>
        </authorList>
    </citation>
    <scope>NUCLEOTIDE SEQUENCE [LARGE SCALE GENOMIC DNA]</scope>
    <source>
        <strain evidence="4">36N120E</strain>
    </source>
</reference>
<evidence type="ECO:0000256" key="1">
    <source>
        <dbReference type="SAM" id="Coils"/>
    </source>
</evidence>
<evidence type="ECO:0000313" key="4">
    <source>
        <dbReference type="EMBL" id="KRX09637.1"/>
    </source>
</evidence>
<name>A0A0V0R5Z4_PSEPJ</name>
<keyword evidence="5" id="KW-1185">Reference proteome</keyword>
<feature type="compositionally biased region" description="Low complexity" evidence="2">
    <location>
        <begin position="319"/>
        <end position="342"/>
    </location>
</feature>
<evidence type="ECO:0000313" key="5">
    <source>
        <dbReference type="Proteomes" id="UP000054937"/>
    </source>
</evidence>
<dbReference type="InParanoid" id="A0A0V0R5Z4"/>
<evidence type="ECO:0000256" key="2">
    <source>
        <dbReference type="SAM" id="MobiDB-lite"/>
    </source>
</evidence>
<evidence type="ECO:0000256" key="3">
    <source>
        <dbReference type="SAM" id="Phobius"/>
    </source>
</evidence>
<gene>
    <name evidence="4" type="ORF">PPERSA_09307</name>
</gene>
<organism evidence="4 5">
    <name type="scientific">Pseudocohnilembus persalinus</name>
    <name type="common">Ciliate</name>
    <dbReference type="NCBI Taxonomy" id="266149"/>
    <lineage>
        <taxon>Eukaryota</taxon>
        <taxon>Sar</taxon>
        <taxon>Alveolata</taxon>
        <taxon>Ciliophora</taxon>
        <taxon>Intramacronucleata</taxon>
        <taxon>Oligohymenophorea</taxon>
        <taxon>Scuticociliatia</taxon>
        <taxon>Philasterida</taxon>
        <taxon>Pseudocohnilembidae</taxon>
        <taxon>Pseudocohnilembus</taxon>
    </lineage>
</organism>
<accession>A0A0V0R5Z4</accession>
<sequence>MQFIQEKKKLFAIGAGIAGISTLLLFLYSRKKQYSKSQIRHILKDLEGQLFSVWIQVADIRNKVVAENNNSTQMNGKNIREILEEQTKQLIQAKKNLICMKHEIQEDDLDYYIDEEYYDDPEIQKIQKNILTCFYNAIDGVKPQYVFSKELLQKFPEEKILYLVEKILRECGAKMVDNFNTLRQQGETDFSISNKSFIKSINKLKLNDLKTDILKKNGFTDVQQIKNEQTKQGKQKYEDELDSPTSLLAKICSKYKQENDTFNEKITALEKKYDVMMDKLIYSNVENQQNLQNENSNTQQSTNLSQNSEKINTIRDNKNSNTNNSNQNQNSSSNKNDSNKNNNYEKENDLIFDRKAFIDKIFGPAQNFEQNYQNYLMQKQEQEQELQQNKLL</sequence>
<comment type="caution">
    <text evidence="4">The sequence shown here is derived from an EMBL/GenBank/DDBJ whole genome shotgun (WGS) entry which is preliminary data.</text>
</comment>
<dbReference type="Proteomes" id="UP000054937">
    <property type="component" value="Unassembled WGS sequence"/>
</dbReference>